<keyword evidence="3 10" id="KW-0812">Transmembrane</keyword>
<dbReference type="Gene3D" id="1.20.1070.10">
    <property type="entry name" value="Rhodopsin 7-helix transmembrane proteins"/>
    <property type="match status" value="1"/>
</dbReference>
<evidence type="ECO:0000256" key="3">
    <source>
        <dbReference type="ARBA" id="ARBA00022692"/>
    </source>
</evidence>
<evidence type="ECO:0000313" key="13">
    <source>
        <dbReference type="Proteomes" id="UP000663860"/>
    </source>
</evidence>
<dbReference type="GO" id="GO:0005886">
    <property type="term" value="C:plasma membrane"/>
    <property type="evidence" value="ECO:0007669"/>
    <property type="project" value="UniProtKB-SubCell"/>
</dbReference>
<keyword evidence="8" id="KW-0807">Transducer</keyword>
<evidence type="ECO:0000313" key="12">
    <source>
        <dbReference type="EMBL" id="CAF1279659.1"/>
    </source>
</evidence>
<feature type="transmembrane region" description="Helical" evidence="10">
    <location>
        <begin position="273"/>
        <end position="293"/>
    </location>
</feature>
<dbReference type="InterPro" id="IPR000276">
    <property type="entry name" value="GPCR_Rhodpsn"/>
</dbReference>
<feature type="domain" description="G-protein coupled receptors family 1 profile" evidence="11">
    <location>
        <begin position="46"/>
        <end position="282"/>
    </location>
</feature>
<dbReference type="SUPFAM" id="SSF81321">
    <property type="entry name" value="Family A G protein-coupled receptor-like"/>
    <property type="match status" value="1"/>
</dbReference>
<evidence type="ECO:0000256" key="8">
    <source>
        <dbReference type="ARBA" id="ARBA00023224"/>
    </source>
</evidence>
<dbReference type="CDD" id="cd00637">
    <property type="entry name" value="7tm_classA_rhodopsin-like"/>
    <property type="match status" value="1"/>
</dbReference>
<dbReference type="AlphaFoldDB" id="A0A815BY79"/>
<comment type="subcellular location">
    <subcellularLocation>
        <location evidence="1">Cell membrane</location>
        <topology evidence="1">Multi-pass membrane protein</topology>
    </subcellularLocation>
</comment>
<keyword evidence="5" id="KW-0297">G-protein coupled receptor</keyword>
<feature type="transmembrane region" description="Helical" evidence="10">
    <location>
        <begin position="114"/>
        <end position="133"/>
    </location>
</feature>
<feature type="transmembrane region" description="Helical" evidence="10">
    <location>
        <begin position="140"/>
        <end position="163"/>
    </location>
</feature>
<dbReference type="PROSITE" id="PS50262">
    <property type="entry name" value="G_PROTEIN_RECEP_F1_2"/>
    <property type="match status" value="1"/>
</dbReference>
<comment type="caution">
    <text evidence="12">The sequence shown here is derived from an EMBL/GenBank/DDBJ whole genome shotgun (WGS) entry which is preliminary data.</text>
</comment>
<dbReference type="GO" id="GO:0004930">
    <property type="term" value="F:G protein-coupled receptor activity"/>
    <property type="evidence" value="ECO:0007669"/>
    <property type="project" value="UniProtKB-KW"/>
</dbReference>
<evidence type="ECO:0000256" key="4">
    <source>
        <dbReference type="ARBA" id="ARBA00022989"/>
    </source>
</evidence>
<dbReference type="Pfam" id="PF00001">
    <property type="entry name" value="7tm_1"/>
    <property type="match status" value="1"/>
</dbReference>
<keyword evidence="4 10" id="KW-1133">Transmembrane helix</keyword>
<keyword evidence="2" id="KW-1003">Cell membrane</keyword>
<feature type="transmembrane region" description="Helical" evidence="10">
    <location>
        <begin position="233"/>
        <end position="253"/>
    </location>
</feature>
<evidence type="ECO:0000256" key="5">
    <source>
        <dbReference type="ARBA" id="ARBA00023040"/>
    </source>
</evidence>
<evidence type="ECO:0000256" key="2">
    <source>
        <dbReference type="ARBA" id="ARBA00022475"/>
    </source>
</evidence>
<accession>A0A815BY79</accession>
<dbReference type="Proteomes" id="UP000663860">
    <property type="component" value="Unassembled WGS sequence"/>
</dbReference>
<evidence type="ECO:0000256" key="7">
    <source>
        <dbReference type="ARBA" id="ARBA00023170"/>
    </source>
</evidence>
<organism evidence="12 13">
    <name type="scientific">Adineta steineri</name>
    <dbReference type="NCBI Taxonomy" id="433720"/>
    <lineage>
        <taxon>Eukaryota</taxon>
        <taxon>Metazoa</taxon>
        <taxon>Spiralia</taxon>
        <taxon>Gnathifera</taxon>
        <taxon>Rotifera</taxon>
        <taxon>Eurotatoria</taxon>
        <taxon>Bdelloidea</taxon>
        <taxon>Adinetida</taxon>
        <taxon>Adinetidae</taxon>
        <taxon>Adineta</taxon>
    </lineage>
</organism>
<dbReference type="InterPro" id="IPR017452">
    <property type="entry name" value="GPCR_Rhodpsn_7TM"/>
</dbReference>
<proteinExistence type="predicted"/>
<keyword evidence="6 10" id="KW-0472">Membrane</keyword>
<feature type="transmembrane region" description="Helical" evidence="10">
    <location>
        <begin position="183"/>
        <end position="203"/>
    </location>
</feature>
<evidence type="ECO:0000256" key="10">
    <source>
        <dbReference type="SAM" id="Phobius"/>
    </source>
</evidence>
<sequence>MSNNSSNVSNSTYTSSGQTGNSGSSSKSSVSDYIEIPLLCLTILLAIIYTIIILIRPTFRVNKLNWFTINLCLMSALLSVIMLLMSIIRIMGSSASSLPCRLQGFLMNMTTCQLMYSHAVIAISRFLAVVYASKHFFRSTLCLLACLSFGWLASILAAVPYLVVDSFLCSGSTGATFLPYYTLVATLIIPAMIVLLLNIRIFWFAYQSSRRVHTEGAGANVSHARDMHLLKTMIVTFSVFVAGWIPLFLTQIFSESLSVSTIANEIFQVLPPLSMLIDVILLIYINQPLRLFLLQFIMKRNRVHVQNTITAKGKTNANTGKKH</sequence>
<evidence type="ECO:0000256" key="9">
    <source>
        <dbReference type="SAM" id="MobiDB-lite"/>
    </source>
</evidence>
<reference evidence="12" key="1">
    <citation type="submission" date="2021-02" db="EMBL/GenBank/DDBJ databases">
        <authorList>
            <person name="Nowell W R."/>
        </authorList>
    </citation>
    <scope>NUCLEOTIDE SEQUENCE</scope>
</reference>
<protein>
    <recommendedName>
        <fullName evidence="11">G-protein coupled receptors family 1 profile domain-containing protein</fullName>
    </recommendedName>
</protein>
<dbReference type="PANTHER" id="PTHR24228:SF74">
    <property type="entry name" value="G-PROTEIN COUPLED RECEPTORS FAMILY 1 PROFILE DOMAIN-CONTAINING PROTEIN"/>
    <property type="match status" value="1"/>
</dbReference>
<keyword evidence="7" id="KW-0675">Receptor</keyword>
<feature type="region of interest" description="Disordered" evidence="9">
    <location>
        <begin position="1"/>
        <end position="28"/>
    </location>
</feature>
<evidence type="ECO:0000256" key="1">
    <source>
        <dbReference type="ARBA" id="ARBA00004651"/>
    </source>
</evidence>
<evidence type="ECO:0000256" key="6">
    <source>
        <dbReference type="ARBA" id="ARBA00023136"/>
    </source>
</evidence>
<feature type="transmembrane region" description="Helical" evidence="10">
    <location>
        <begin position="36"/>
        <end position="55"/>
    </location>
</feature>
<dbReference type="PRINTS" id="PR00237">
    <property type="entry name" value="GPCRRHODOPSN"/>
</dbReference>
<evidence type="ECO:0000259" key="11">
    <source>
        <dbReference type="PROSITE" id="PS50262"/>
    </source>
</evidence>
<feature type="transmembrane region" description="Helical" evidence="10">
    <location>
        <begin position="67"/>
        <end position="88"/>
    </location>
</feature>
<dbReference type="PANTHER" id="PTHR24228">
    <property type="entry name" value="B2 BRADYKININ RECEPTOR/ANGIOTENSIN II RECEPTOR"/>
    <property type="match status" value="1"/>
</dbReference>
<dbReference type="EMBL" id="CAJNOE010000584">
    <property type="protein sequence ID" value="CAF1279659.1"/>
    <property type="molecule type" value="Genomic_DNA"/>
</dbReference>
<name>A0A815BY79_9BILA</name>
<gene>
    <name evidence="12" type="ORF">IZO911_LOCUS32893</name>
</gene>